<feature type="compositionally biased region" description="Polar residues" evidence="1">
    <location>
        <begin position="33"/>
        <end position="50"/>
    </location>
</feature>
<dbReference type="EMBL" id="JAINUG010000401">
    <property type="protein sequence ID" value="KAJ8372435.1"/>
    <property type="molecule type" value="Genomic_DNA"/>
</dbReference>
<evidence type="ECO:0000313" key="3">
    <source>
        <dbReference type="Proteomes" id="UP001221898"/>
    </source>
</evidence>
<accession>A0AAD7RAA3</accession>
<dbReference type="AlphaFoldDB" id="A0AAD7RAA3"/>
<organism evidence="2 3">
    <name type="scientific">Aldrovandia affinis</name>
    <dbReference type="NCBI Taxonomy" id="143900"/>
    <lineage>
        <taxon>Eukaryota</taxon>
        <taxon>Metazoa</taxon>
        <taxon>Chordata</taxon>
        <taxon>Craniata</taxon>
        <taxon>Vertebrata</taxon>
        <taxon>Euteleostomi</taxon>
        <taxon>Actinopterygii</taxon>
        <taxon>Neopterygii</taxon>
        <taxon>Teleostei</taxon>
        <taxon>Notacanthiformes</taxon>
        <taxon>Halosauridae</taxon>
        <taxon>Aldrovandia</taxon>
    </lineage>
</organism>
<reference evidence="2" key="1">
    <citation type="journal article" date="2023" name="Science">
        <title>Genome structures resolve the early diversification of teleost fishes.</title>
        <authorList>
            <person name="Parey E."/>
            <person name="Louis A."/>
            <person name="Montfort J."/>
            <person name="Bouchez O."/>
            <person name="Roques C."/>
            <person name="Iampietro C."/>
            <person name="Lluch J."/>
            <person name="Castinel A."/>
            <person name="Donnadieu C."/>
            <person name="Desvignes T."/>
            <person name="Floi Bucao C."/>
            <person name="Jouanno E."/>
            <person name="Wen M."/>
            <person name="Mejri S."/>
            <person name="Dirks R."/>
            <person name="Jansen H."/>
            <person name="Henkel C."/>
            <person name="Chen W.J."/>
            <person name="Zahm M."/>
            <person name="Cabau C."/>
            <person name="Klopp C."/>
            <person name="Thompson A.W."/>
            <person name="Robinson-Rechavi M."/>
            <person name="Braasch I."/>
            <person name="Lecointre G."/>
            <person name="Bobe J."/>
            <person name="Postlethwait J.H."/>
            <person name="Berthelot C."/>
            <person name="Roest Crollius H."/>
            <person name="Guiguen Y."/>
        </authorList>
    </citation>
    <scope>NUCLEOTIDE SEQUENCE</scope>
    <source>
        <strain evidence="2">NC1722</strain>
    </source>
</reference>
<name>A0AAD7RAA3_9TELE</name>
<comment type="caution">
    <text evidence="2">The sequence shown here is derived from an EMBL/GenBank/DDBJ whole genome shotgun (WGS) entry which is preliminary data.</text>
</comment>
<evidence type="ECO:0000256" key="1">
    <source>
        <dbReference type="SAM" id="MobiDB-lite"/>
    </source>
</evidence>
<gene>
    <name evidence="2" type="ORF">AAFF_G00289350</name>
</gene>
<evidence type="ECO:0000313" key="2">
    <source>
        <dbReference type="EMBL" id="KAJ8372435.1"/>
    </source>
</evidence>
<protein>
    <submittedName>
        <fullName evidence="2">Uncharacterized protein</fullName>
    </submittedName>
</protein>
<proteinExistence type="predicted"/>
<keyword evidence="3" id="KW-1185">Reference proteome</keyword>
<dbReference type="Proteomes" id="UP001221898">
    <property type="component" value="Unassembled WGS sequence"/>
</dbReference>
<sequence>MRMCGKVLSRCVTTETPSPPPPVSGGALEQRDQPNVSMAPTSPNAPQSEMNRLPPGARGQRCPPPRSSRALNGTSAPGIDGETAEPVRRKQ</sequence>
<feature type="region of interest" description="Disordered" evidence="1">
    <location>
        <begin position="1"/>
        <end position="91"/>
    </location>
</feature>